<dbReference type="InterPro" id="IPR050097">
    <property type="entry name" value="Ferredoxin-NADP_redctase_2"/>
</dbReference>
<dbReference type="PRINTS" id="PR00368">
    <property type="entry name" value="FADPNR"/>
</dbReference>
<proteinExistence type="predicted"/>
<dbReference type="PANTHER" id="PTHR48105">
    <property type="entry name" value="THIOREDOXIN REDUCTASE 1-RELATED-RELATED"/>
    <property type="match status" value="1"/>
</dbReference>
<dbReference type="Pfam" id="PF07992">
    <property type="entry name" value="Pyr_redox_2"/>
    <property type="match status" value="1"/>
</dbReference>
<dbReference type="SUPFAM" id="SSF51905">
    <property type="entry name" value="FAD/NAD(P)-binding domain"/>
    <property type="match status" value="1"/>
</dbReference>
<dbReference type="InterPro" id="IPR036188">
    <property type="entry name" value="FAD/NAD-bd_sf"/>
</dbReference>
<evidence type="ECO:0000313" key="7">
    <source>
        <dbReference type="Proteomes" id="UP000092024"/>
    </source>
</evidence>
<dbReference type="AlphaFoldDB" id="A0A1A5YLF2"/>
<keyword evidence="4" id="KW-0560">Oxidoreductase</keyword>
<name>A0A1A5YLF2_9BACL</name>
<feature type="domain" description="FAD/NAD(P)-binding" evidence="5">
    <location>
        <begin position="5"/>
        <end position="283"/>
    </location>
</feature>
<evidence type="ECO:0000256" key="1">
    <source>
        <dbReference type="ARBA" id="ARBA00001974"/>
    </source>
</evidence>
<dbReference type="PRINTS" id="PR00469">
    <property type="entry name" value="PNDRDTASEII"/>
</dbReference>
<reference evidence="6 7" key="1">
    <citation type="submission" date="2016-05" db="EMBL/GenBank/DDBJ databases">
        <title>Paenibacillus oryzae. sp. nov., isolated from the rice root.</title>
        <authorList>
            <person name="Zhang J."/>
            <person name="Zhang X."/>
        </authorList>
    </citation>
    <scope>NUCLEOTIDE SEQUENCE [LARGE SCALE GENOMIC DNA]</scope>
    <source>
        <strain evidence="6 7">1DrF-4</strain>
    </source>
</reference>
<evidence type="ECO:0000256" key="4">
    <source>
        <dbReference type="ARBA" id="ARBA00023002"/>
    </source>
</evidence>
<evidence type="ECO:0000313" key="6">
    <source>
        <dbReference type="EMBL" id="OBR66205.1"/>
    </source>
</evidence>
<dbReference type="Gene3D" id="3.50.50.60">
    <property type="entry name" value="FAD/NAD(P)-binding domain"/>
    <property type="match status" value="2"/>
</dbReference>
<organism evidence="6 7">
    <name type="scientific">Paenibacillus oryzae</name>
    <dbReference type="NCBI Taxonomy" id="1844972"/>
    <lineage>
        <taxon>Bacteria</taxon>
        <taxon>Bacillati</taxon>
        <taxon>Bacillota</taxon>
        <taxon>Bacilli</taxon>
        <taxon>Bacillales</taxon>
        <taxon>Paenibacillaceae</taxon>
        <taxon>Paenibacillus</taxon>
    </lineage>
</organism>
<evidence type="ECO:0000256" key="2">
    <source>
        <dbReference type="ARBA" id="ARBA00011738"/>
    </source>
</evidence>
<protein>
    <submittedName>
        <fullName evidence="6">Pyridine nucleotide-disulfide oxidoreductase</fullName>
    </submittedName>
</protein>
<gene>
    <name evidence="6" type="ORF">A7K91_20990</name>
</gene>
<sequence>MIKVDCAIVGGGPAGLQAALVLGRARISVALIDDNRPRNAVTHASHSYLTRDGIKPAEFRRIAYEEVLSYPTVTRYEWEAKEITRAENGFVLSGEDGSRVLARKVLVATGLKEILPDVEGLRDCYGKSLFNCPFCDGFELRGQPLAVFSEQPGAYHMVKMISHWSKDLVVCTNGSNSLSEEEKERLRKKNIMVMEQPVTSFVHQEGKLEAIAFADGAILPRSGGFVAPVLQPRADFQATLHYERNELGGIAADSWGNSGVPGLFAAGDAAYVMPSQLIFAAADGARAAMSVVKELIEEEME</sequence>
<dbReference type="Proteomes" id="UP000092024">
    <property type="component" value="Unassembled WGS sequence"/>
</dbReference>
<dbReference type="GO" id="GO:0016491">
    <property type="term" value="F:oxidoreductase activity"/>
    <property type="evidence" value="ECO:0007669"/>
    <property type="project" value="UniProtKB-KW"/>
</dbReference>
<dbReference type="InterPro" id="IPR023753">
    <property type="entry name" value="FAD/NAD-binding_dom"/>
</dbReference>
<keyword evidence="7" id="KW-1185">Reference proteome</keyword>
<keyword evidence="3" id="KW-0285">Flavoprotein</keyword>
<evidence type="ECO:0000256" key="3">
    <source>
        <dbReference type="ARBA" id="ARBA00022630"/>
    </source>
</evidence>
<comment type="cofactor">
    <cofactor evidence="1">
        <name>FAD</name>
        <dbReference type="ChEBI" id="CHEBI:57692"/>
    </cofactor>
</comment>
<evidence type="ECO:0000259" key="5">
    <source>
        <dbReference type="Pfam" id="PF07992"/>
    </source>
</evidence>
<comment type="subunit">
    <text evidence="2">Homodimer.</text>
</comment>
<comment type="caution">
    <text evidence="6">The sequence shown here is derived from an EMBL/GenBank/DDBJ whole genome shotgun (WGS) entry which is preliminary data.</text>
</comment>
<dbReference type="EMBL" id="LYPA01000050">
    <property type="protein sequence ID" value="OBR66205.1"/>
    <property type="molecule type" value="Genomic_DNA"/>
</dbReference>
<dbReference type="STRING" id="1844972.A7K91_20990"/>
<accession>A0A1A5YLF2</accession>